<keyword evidence="3" id="KW-1185">Reference proteome</keyword>
<feature type="compositionally biased region" description="Polar residues" evidence="1">
    <location>
        <begin position="13"/>
        <end position="30"/>
    </location>
</feature>
<proteinExistence type="predicted"/>
<evidence type="ECO:0000313" key="3">
    <source>
        <dbReference type="Proteomes" id="UP000799444"/>
    </source>
</evidence>
<organism evidence="2 3">
    <name type="scientific">Polyplosphaeria fusca</name>
    <dbReference type="NCBI Taxonomy" id="682080"/>
    <lineage>
        <taxon>Eukaryota</taxon>
        <taxon>Fungi</taxon>
        <taxon>Dikarya</taxon>
        <taxon>Ascomycota</taxon>
        <taxon>Pezizomycotina</taxon>
        <taxon>Dothideomycetes</taxon>
        <taxon>Pleosporomycetidae</taxon>
        <taxon>Pleosporales</taxon>
        <taxon>Tetraplosphaeriaceae</taxon>
        <taxon>Polyplosphaeria</taxon>
    </lineage>
</organism>
<sequence>MDGGNPMEPYISLSGNPSLDAQSSTMHNASANDSSSLITISVGAKDSPQYLLLPEQVVRCSDFFVRGLRNDWLETTTRVFHFSEESLETIDAYFRFLRLDNTPFCEHLANPALKHQYATEMINVYVFADMILDDDVKETVSYLLLRWVRNESTDTLFHTVNALFDLPFHHELHDWLATLYWKRSRIEWQPHMQNWTPALLSYMQEISTEYAETSSNDRANSTKERAQGFLKWWVIQKFAGAPLKFRECKECGRVHC</sequence>
<dbReference type="AlphaFoldDB" id="A0A9P4UVY0"/>
<dbReference type="Proteomes" id="UP000799444">
    <property type="component" value="Unassembled WGS sequence"/>
</dbReference>
<reference evidence="2" key="1">
    <citation type="journal article" date="2020" name="Stud. Mycol.">
        <title>101 Dothideomycetes genomes: a test case for predicting lifestyles and emergence of pathogens.</title>
        <authorList>
            <person name="Haridas S."/>
            <person name="Albert R."/>
            <person name="Binder M."/>
            <person name="Bloem J."/>
            <person name="Labutti K."/>
            <person name="Salamov A."/>
            <person name="Andreopoulos B."/>
            <person name="Baker S."/>
            <person name="Barry K."/>
            <person name="Bills G."/>
            <person name="Bluhm B."/>
            <person name="Cannon C."/>
            <person name="Castanera R."/>
            <person name="Culley D."/>
            <person name="Daum C."/>
            <person name="Ezra D."/>
            <person name="Gonzalez J."/>
            <person name="Henrissat B."/>
            <person name="Kuo A."/>
            <person name="Liang C."/>
            <person name="Lipzen A."/>
            <person name="Lutzoni F."/>
            <person name="Magnuson J."/>
            <person name="Mondo S."/>
            <person name="Nolan M."/>
            <person name="Ohm R."/>
            <person name="Pangilinan J."/>
            <person name="Park H.-J."/>
            <person name="Ramirez L."/>
            <person name="Alfaro M."/>
            <person name="Sun H."/>
            <person name="Tritt A."/>
            <person name="Yoshinaga Y."/>
            <person name="Zwiers L.-H."/>
            <person name="Turgeon B."/>
            <person name="Goodwin S."/>
            <person name="Spatafora J."/>
            <person name="Crous P."/>
            <person name="Grigoriev I."/>
        </authorList>
    </citation>
    <scope>NUCLEOTIDE SEQUENCE</scope>
    <source>
        <strain evidence="2">CBS 125425</strain>
    </source>
</reference>
<feature type="region of interest" description="Disordered" evidence="1">
    <location>
        <begin position="1"/>
        <end position="30"/>
    </location>
</feature>
<accession>A0A9P4UVY0</accession>
<dbReference type="EMBL" id="ML996217">
    <property type="protein sequence ID" value="KAF2730452.1"/>
    <property type="molecule type" value="Genomic_DNA"/>
</dbReference>
<comment type="caution">
    <text evidence="2">The sequence shown here is derived from an EMBL/GenBank/DDBJ whole genome shotgun (WGS) entry which is preliminary data.</text>
</comment>
<protein>
    <recommendedName>
        <fullName evidence="4">BTB domain-containing protein</fullName>
    </recommendedName>
</protein>
<name>A0A9P4UVY0_9PLEO</name>
<evidence type="ECO:0008006" key="4">
    <source>
        <dbReference type="Google" id="ProtNLM"/>
    </source>
</evidence>
<gene>
    <name evidence="2" type="ORF">EJ04DRAFT_586264</name>
</gene>
<evidence type="ECO:0000313" key="2">
    <source>
        <dbReference type="EMBL" id="KAF2730452.1"/>
    </source>
</evidence>
<evidence type="ECO:0000256" key="1">
    <source>
        <dbReference type="SAM" id="MobiDB-lite"/>
    </source>
</evidence>